<dbReference type="SUPFAM" id="SSF49265">
    <property type="entry name" value="Fibronectin type III"/>
    <property type="match status" value="1"/>
</dbReference>
<proteinExistence type="predicted"/>
<accession>B0VIF3</accession>
<dbReference type="HOGENOM" id="CLU_314673_0_0_0"/>
<reference evidence="5 6" key="1">
    <citation type="journal article" date="2008" name="J. Bacteriol.">
        <title>'Candidatus Cloacamonas acidaminovorans': genome sequence reconstruction provides a first glimpse of a new bacterial division.</title>
        <authorList>
            <person name="Pelletier E."/>
            <person name="Kreimeyer A."/>
            <person name="Bocs S."/>
            <person name="Rouy Z."/>
            <person name="Gyapay G."/>
            <person name="Chouari R."/>
            <person name="Riviere D."/>
            <person name="Ganesan A."/>
            <person name="Daegelen P."/>
            <person name="Sghir A."/>
            <person name="Cohen G.N."/>
            <person name="Medigue C."/>
            <person name="Weissenbach J."/>
            <person name="Le Paslier D."/>
        </authorList>
    </citation>
    <scope>NUCLEOTIDE SEQUENCE [LARGE SCALE GENOMIC DNA]</scope>
    <source>
        <strain evidence="6">Evry</strain>
    </source>
</reference>
<keyword evidence="3" id="KW-0812">Transmembrane</keyword>
<name>B0VIF3_CLOAI</name>
<protein>
    <recommendedName>
        <fullName evidence="4">DUF6754 domain-containing protein</fullName>
    </recommendedName>
</protein>
<dbReference type="InterPro" id="IPR046642">
    <property type="entry name" value="DUF6754"/>
</dbReference>
<evidence type="ECO:0000256" key="3">
    <source>
        <dbReference type="SAM" id="Phobius"/>
    </source>
</evidence>
<dbReference type="InterPro" id="IPR036116">
    <property type="entry name" value="FN3_sf"/>
</dbReference>
<dbReference type="KEGG" id="caci:CLOAM0024"/>
<evidence type="ECO:0000256" key="2">
    <source>
        <dbReference type="SAM" id="MobiDB-lite"/>
    </source>
</evidence>
<keyword evidence="3" id="KW-1133">Transmembrane helix</keyword>
<sequence length="975" mass="111093">MRLFRSRLIFLLLFLLLLLSTVIIAQKQSDAERYVVEDFKVEDIPADDGTGLMLSWKPLERDKRIIEYRIYRGVSPDTLFFLDAIPVNVKTGVASERMFYYDNSGSEFFDISSPRKLKKEKQQGKNSPLYQKMPRNIPFLAEISGKFSLLSISEKNKYYYSSQKVTLDKPQEQGSEKEKQEEGETYAGLKDNQQTVYCFLNPGEKYYYTIVAVNERRQFQKHAKITAGSPEPNAPEPATALHSVVLEDSRELRFEWELPLYNSDIAQYRIHQTPLFTPTDWDSLRLHPELFQPKTVVLQSGFAGYGSGKNYCQVSIPEEASLEAYINSAYTLELIDADGFSSFSALSKPRIKHSKDLPAKPIIKMEDKPNDKGDRLTVVWEHPICFVVKTTALNNKFNKFRVNYQLNKTETQQVDNIYFEFYKKGEEKPFAKINEFYQDNSVILKVPNNYDYKKGFRVKITLAGKPEIPQDYCIEQDLEYDPSMLAILPTKALYRNGKDVSKISNVVYRKNMASKQLTLVKRNTSYDNSLDVTIPYATIIQKPVNGFTFAQGDTLITYINGEKQARKLKPGDIKTPLALISPNIDLVYDKENETRIETNIFPDLGRKEAQEKVEELTKKIAELKDKITGETDPAVAEQLNQNIEQLQKQLNAYAKNENLINANKIPNRKSRIRYIAKVREDYSRYSTYQVVRTNSRGLFTESDLLKDGDDIFYMKPVSNVFDTNKYTTLVAMLIFGLMVVIFINLAKRGKDLYIRPIAGLEEIDTAVGRATEMGRPIMYMMGYGSLGDVATIASMGILSLVAKKAAEYDIKLIVPVYNYIVMPVVQEIVRDAHYSVGRPDSYDKNSVFFLTDVQFAYVAGVNGIMIRERAATNFYMGYFAAEALLMTETGNGIGAYQIAGTDAITQIPFFITTCDYTLIGEELYAASSYLNREPMQLGTLKAQDYYKFLIFAFVIAGAVLSTFQLTGLSELFPLK</sequence>
<dbReference type="eggNOG" id="ENOG502ZASA">
    <property type="taxonomic scope" value="Bacteria"/>
</dbReference>
<organism evidence="5 6">
    <name type="scientific">Cloacimonas acidaminovorans (strain Evry)</name>
    <dbReference type="NCBI Taxonomy" id="459349"/>
    <lineage>
        <taxon>Bacteria</taxon>
        <taxon>Pseudomonadati</taxon>
        <taxon>Candidatus Cloacimonadota</taxon>
        <taxon>Candidatus Cloacimonadia</taxon>
        <taxon>Candidatus Cloacimonadales</taxon>
        <taxon>Candidatus Cloacimonadaceae</taxon>
        <taxon>Candidatus Cloacimonas</taxon>
    </lineage>
</organism>
<feature type="transmembrane region" description="Helical" evidence="3">
    <location>
        <begin position="726"/>
        <end position="746"/>
    </location>
</feature>
<keyword evidence="1" id="KW-0175">Coiled coil</keyword>
<feature type="coiled-coil region" evidence="1">
    <location>
        <begin position="606"/>
        <end position="663"/>
    </location>
</feature>
<evidence type="ECO:0000256" key="1">
    <source>
        <dbReference type="SAM" id="Coils"/>
    </source>
</evidence>
<dbReference type="Proteomes" id="UP000002019">
    <property type="component" value="Chromosome"/>
</dbReference>
<dbReference type="OrthoDB" id="156358at2"/>
<dbReference type="EMBL" id="CU466930">
    <property type="protein sequence ID" value="CAO79942.1"/>
    <property type="molecule type" value="Genomic_DNA"/>
</dbReference>
<feature type="transmembrane region" description="Helical" evidence="3">
    <location>
        <begin position="945"/>
        <end position="965"/>
    </location>
</feature>
<evidence type="ECO:0000313" key="5">
    <source>
        <dbReference type="EMBL" id="CAO79942.1"/>
    </source>
</evidence>
<keyword evidence="6" id="KW-1185">Reference proteome</keyword>
<gene>
    <name evidence="5" type="ordered locus">CLOAM0024</name>
</gene>
<evidence type="ECO:0000259" key="4">
    <source>
        <dbReference type="Pfam" id="PF20539"/>
    </source>
</evidence>
<feature type="compositionally biased region" description="Basic and acidic residues" evidence="2">
    <location>
        <begin position="166"/>
        <end position="182"/>
    </location>
</feature>
<keyword evidence="3" id="KW-0472">Membrane</keyword>
<feature type="domain" description="DUF6754" evidence="4">
    <location>
        <begin position="718"/>
        <end position="970"/>
    </location>
</feature>
<dbReference type="Pfam" id="PF20539">
    <property type="entry name" value="DUF6754"/>
    <property type="match status" value="1"/>
</dbReference>
<feature type="region of interest" description="Disordered" evidence="2">
    <location>
        <begin position="166"/>
        <end position="185"/>
    </location>
</feature>
<dbReference type="RefSeq" id="WP_015423803.1">
    <property type="nucleotide sequence ID" value="NC_020449.1"/>
</dbReference>
<dbReference type="STRING" id="459349.CLOAM0024"/>
<dbReference type="AlphaFoldDB" id="B0VIF3"/>
<evidence type="ECO:0000313" key="6">
    <source>
        <dbReference type="Proteomes" id="UP000002019"/>
    </source>
</evidence>